<sequence>MKARTFLIALSVTIGLLLIISFGIWRGAAAQSPLNLKNEPITLPSTAKFFPKEALLTIHLKLDVNRFPRYIEAVVPEKKRNKARSETVKIRNGFFALAGLDFERDLSSWVNPKFSLSIIKVNGEQEHFGWLLAIQGDDKEGPSSFMKSFWDKKVLDGEDVLQENYNNFEIYSYNDPLFPKKRKEISTTIVEDKVVLASSEKVILKKAIDTSKDPQLSQLNDQELIQSIEKMNTGIGLINASEEALETLLDLPKSLTQKNSLERLVASIKAEGPELLLDGLFKFKESGTEIKSQRESAISLVNGSGGPIQDIAILSEPFKLIDSASEDPEAKLLGPILRQYINDLDSTAINRITNSEKGPLVWINEDAGWIIGTKDNSQDLEIDKSLRSNGFSKSSLALKEKKIDVWSKLAINKSGKYDNIINNVEIILSQENESNWWGNNIAALEQRLQVNSLTNNNKRFQNLISNDGNYFDQQVFLGPTSSQKILSDWKPWKLLQAVIGHSLKQNIKSIAISIGASKDDIEQTINFHAKLLLG</sequence>
<protein>
    <recommendedName>
        <fullName evidence="3">DUF3352 domain-containing protein</fullName>
    </recommendedName>
</protein>
<organism evidence="1 2">
    <name type="scientific">Prochlorococcus marinus (strain MIT 9211)</name>
    <dbReference type="NCBI Taxonomy" id="93059"/>
    <lineage>
        <taxon>Bacteria</taxon>
        <taxon>Bacillati</taxon>
        <taxon>Cyanobacteriota</taxon>
        <taxon>Cyanophyceae</taxon>
        <taxon>Synechococcales</taxon>
        <taxon>Prochlorococcaceae</taxon>
        <taxon>Prochlorococcus</taxon>
    </lineage>
</organism>
<dbReference type="Pfam" id="PF11832">
    <property type="entry name" value="DUF3352"/>
    <property type="match status" value="1"/>
</dbReference>
<evidence type="ECO:0000313" key="1">
    <source>
        <dbReference type="EMBL" id="ABX08110.1"/>
    </source>
</evidence>
<dbReference type="EMBL" id="CP000878">
    <property type="protein sequence ID" value="ABX08110.1"/>
    <property type="molecule type" value="Genomic_DNA"/>
</dbReference>
<evidence type="ECO:0008006" key="3">
    <source>
        <dbReference type="Google" id="ProtNLM"/>
    </source>
</evidence>
<dbReference type="eggNOG" id="COG3040">
    <property type="taxonomic scope" value="Bacteria"/>
</dbReference>
<dbReference type="OrthoDB" id="451203at2"/>
<name>A9BD22_PROM4</name>
<dbReference type="RefSeq" id="WP_012194735.1">
    <property type="nucleotide sequence ID" value="NC_009976.1"/>
</dbReference>
<dbReference type="KEGG" id="pmj:P9211_01791"/>
<accession>A9BD22</accession>
<dbReference type="STRING" id="93059.P9211_01791"/>
<dbReference type="InterPro" id="IPR021787">
    <property type="entry name" value="DUF3352"/>
</dbReference>
<reference evidence="1 2" key="1">
    <citation type="journal article" date="2007" name="PLoS Genet.">
        <title>Patterns and implications of gene gain and loss in the evolution of Prochlorococcus.</title>
        <authorList>
            <person name="Kettler G.C."/>
            <person name="Martiny A.C."/>
            <person name="Huang K."/>
            <person name="Zucker J."/>
            <person name="Coleman M.L."/>
            <person name="Rodrigue S."/>
            <person name="Chen F."/>
            <person name="Lapidus A."/>
            <person name="Ferriera S."/>
            <person name="Johnson J."/>
            <person name="Steglich C."/>
            <person name="Church G.M."/>
            <person name="Richardson P."/>
            <person name="Chisholm S.W."/>
        </authorList>
    </citation>
    <scope>NUCLEOTIDE SEQUENCE [LARGE SCALE GENOMIC DNA]</scope>
    <source>
        <strain evidence="2">MIT 9211</strain>
    </source>
</reference>
<evidence type="ECO:0000313" key="2">
    <source>
        <dbReference type="Proteomes" id="UP000000788"/>
    </source>
</evidence>
<dbReference type="AlphaFoldDB" id="A9BD22"/>
<proteinExistence type="predicted"/>
<dbReference type="Proteomes" id="UP000000788">
    <property type="component" value="Chromosome"/>
</dbReference>
<dbReference type="HOGENOM" id="CLU_506136_0_0_3"/>
<keyword evidence="2" id="KW-1185">Reference proteome</keyword>
<gene>
    <name evidence="1" type="ordered locus">P9211_01791</name>
</gene>